<gene>
    <name evidence="2" type="ORF">DESAMIL20_964</name>
</gene>
<dbReference type="EMBL" id="MDSU01000018">
    <property type="protein sequence ID" value="OSS41411.1"/>
    <property type="molecule type" value="Genomic_DNA"/>
</dbReference>
<evidence type="ECO:0000313" key="3">
    <source>
        <dbReference type="Proteomes" id="UP000194141"/>
    </source>
</evidence>
<dbReference type="AlphaFoldDB" id="A0A1X4XV55"/>
<accession>A0A1X4XV55</accession>
<comment type="caution">
    <text evidence="2">The sequence shown here is derived from an EMBL/GenBank/DDBJ whole genome shotgun (WGS) entry which is preliminary data.</text>
</comment>
<dbReference type="InterPro" id="IPR003251">
    <property type="entry name" value="Rr_diiron-bd_dom"/>
</dbReference>
<sequence length="164" mass="19530">MNAIDYALAFEEDGKKYYNEQSLRSKRDEIRSLFLMLASDEDRHYKIIEKFKEGVYEYLPTQTFKNMPTLFNNLKNQNIDLSGSEDLLKVYDEAIKIEIKSRDFYKQSALESNNSKEREILEIISNEEDKHRIILENLMEFTRKGKEWVESAEFSHIDQLLRGE</sequence>
<dbReference type="Proteomes" id="UP000194141">
    <property type="component" value="Unassembled WGS sequence"/>
</dbReference>
<dbReference type="InterPro" id="IPR009078">
    <property type="entry name" value="Ferritin-like_SF"/>
</dbReference>
<dbReference type="GO" id="GO:0016491">
    <property type="term" value="F:oxidoreductase activity"/>
    <property type="evidence" value="ECO:0007669"/>
    <property type="project" value="InterPro"/>
</dbReference>
<reference evidence="2 3" key="1">
    <citation type="journal article" date="2017" name="Front. Microbiol.">
        <title>Genome Sequence of Desulfurella amilsii Strain TR1 and Comparative Genomics of Desulfurellaceae Family.</title>
        <authorList>
            <person name="Florentino A.P."/>
            <person name="Stams A.J."/>
            <person name="Sanchez-Andrea I."/>
        </authorList>
    </citation>
    <scope>NUCLEOTIDE SEQUENCE [LARGE SCALE GENOMIC DNA]</scope>
    <source>
        <strain evidence="2 3">TR1</strain>
    </source>
</reference>
<proteinExistence type="predicted"/>
<dbReference type="CDD" id="cd01045">
    <property type="entry name" value="Ferritin_like_AB"/>
    <property type="match status" value="1"/>
</dbReference>
<dbReference type="PANTHER" id="PTHR33531">
    <property type="entry name" value="RUBRERYTHRIN SUBFAMILY"/>
    <property type="match status" value="1"/>
</dbReference>
<dbReference type="RefSeq" id="WP_086033668.1">
    <property type="nucleotide sequence ID" value="NZ_MDSU01000018.1"/>
</dbReference>
<dbReference type="PANTHER" id="PTHR33531:SF7">
    <property type="entry name" value="HYPOTHETICAL MEMBRANE PROTEIN, CONSERVED"/>
    <property type="match status" value="1"/>
</dbReference>
<dbReference type="GO" id="GO:0046872">
    <property type="term" value="F:metal ion binding"/>
    <property type="evidence" value="ECO:0007669"/>
    <property type="project" value="InterPro"/>
</dbReference>
<protein>
    <submittedName>
        <fullName evidence="2">Rubrerythrin</fullName>
    </submittedName>
</protein>
<evidence type="ECO:0000313" key="2">
    <source>
        <dbReference type="EMBL" id="OSS41411.1"/>
    </source>
</evidence>
<dbReference type="Gene3D" id="1.20.1260.10">
    <property type="match status" value="1"/>
</dbReference>
<dbReference type="SUPFAM" id="SSF47240">
    <property type="entry name" value="Ferritin-like"/>
    <property type="match status" value="1"/>
</dbReference>
<dbReference type="STRING" id="1562698.DESAMIL20_964"/>
<name>A0A1X4XV55_9BACT</name>
<organism evidence="2 3">
    <name type="scientific">Desulfurella amilsii</name>
    <dbReference type="NCBI Taxonomy" id="1562698"/>
    <lineage>
        <taxon>Bacteria</taxon>
        <taxon>Pseudomonadati</taxon>
        <taxon>Campylobacterota</taxon>
        <taxon>Desulfurellia</taxon>
        <taxon>Desulfurellales</taxon>
        <taxon>Desulfurellaceae</taxon>
        <taxon>Desulfurella</taxon>
    </lineage>
</organism>
<dbReference type="InterPro" id="IPR012347">
    <property type="entry name" value="Ferritin-like"/>
</dbReference>
<feature type="domain" description="Rubrerythrin diiron-binding" evidence="1">
    <location>
        <begin position="4"/>
        <end position="138"/>
    </location>
</feature>
<keyword evidence="3" id="KW-1185">Reference proteome</keyword>
<dbReference type="Pfam" id="PF02915">
    <property type="entry name" value="Rubrerythrin"/>
    <property type="match status" value="1"/>
</dbReference>
<dbReference type="OrthoDB" id="9792569at2"/>
<evidence type="ECO:0000259" key="1">
    <source>
        <dbReference type="Pfam" id="PF02915"/>
    </source>
</evidence>